<dbReference type="InterPro" id="IPR038665">
    <property type="entry name" value="Voltage-dep_anion_channel_sf"/>
</dbReference>
<name>A0A1G7J6F7_RHOCA</name>
<evidence type="ECO:0000313" key="7">
    <source>
        <dbReference type="Proteomes" id="UP000183812"/>
    </source>
</evidence>
<dbReference type="Proteomes" id="UP000183812">
    <property type="component" value="Unassembled WGS sequence"/>
</dbReference>
<feature type="transmembrane region" description="Helical" evidence="5">
    <location>
        <begin position="148"/>
        <end position="168"/>
    </location>
</feature>
<evidence type="ECO:0000256" key="5">
    <source>
        <dbReference type="SAM" id="Phobius"/>
    </source>
</evidence>
<evidence type="ECO:0000256" key="4">
    <source>
        <dbReference type="ARBA" id="ARBA00023136"/>
    </source>
</evidence>
<proteinExistence type="predicted"/>
<feature type="transmembrane region" description="Helical" evidence="5">
    <location>
        <begin position="48"/>
        <end position="68"/>
    </location>
</feature>
<keyword evidence="3 5" id="KW-1133">Transmembrane helix</keyword>
<dbReference type="RefSeq" id="WP_074553885.1">
    <property type="nucleotide sequence ID" value="NZ_CP119563.1"/>
</dbReference>
<evidence type="ECO:0000256" key="3">
    <source>
        <dbReference type="ARBA" id="ARBA00022989"/>
    </source>
</evidence>
<dbReference type="CDD" id="cd09322">
    <property type="entry name" value="TDT_TehA_like"/>
    <property type="match status" value="1"/>
</dbReference>
<evidence type="ECO:0000256" key="2">
    <source>
        <dbReference type="ARBA" id="ARBA00022692"/>
    </source>
</evidence>
<dbReference type="PANTHER" id="PTHR37955:SF1">
    <property type="entry name" value="DEP DOMAIN-CONTAINING PROTEIN"/>
    <property type="match status" value="1"/>
</dbReference>
<sequence length="321" mass="33424">MAPIFPQSTPSGLWRRTPPAIFPPALGLAALALGWRKAAQVFDLPPGLAEALSGAVTLLCAFVFLTYLGKLPRRPAVVLEDLRILPGRAGLSAAVLMLYLLAAILGPYLPGAAMAVLAGAGALHLGLCAAMLYVFATGPAEQRRVNPTWHLLFSGWIVAALVAAQLGLATVAAALFWVALICALAIWSLSLRQLSRETVPAPLRPLLAIHLAPAALLGTTAALLGALALAWVFAIGAALLLALFVLRGRWLLAAGFSPLWGALSFPLAATATLWLSLGDLWRLPGAAVLVAATLIIPVLVTRLYKMWAKGDLAAKTGAALA</sequence>
<keyword evidence="2 5" id="KW-0812">Transmembrane</keyword>
<dbReference type="OrthoDB" id="7835091at2"/>
<dbReference type="AlphaFoldDB" id="A0A1G7J6F7"/>
<dbReference type="GO" id="GO:0046583">
    <property type="term" value="F:monoatomic cation efflux transmembrane transporter activity"/>
    <property type="evidence" value="ECO:0007669"/>
    <property type="project" value="TreeGrafter"/>
</dbReference>
<dbReference type="GO" id="GO:0005886">
    <property type="term" value="C:plasma membrane"/>
    <property type="evidence" value="ECO:0007669"/>
    <property type="project" value="TreeGrafter"/>
</dbReference>
<keyword evidence="4 5" id="KW-0472">Membrane</keyword>
<feature type="transmembrane region" description="Helical" evidence="5">
    <location>
        <begin position="228"/>
        <end position="246"/>
    </location>
</feature>
<gene>
    <name evidence="6" type="ORF">SAMN04244550_01836</name>
</gene>
<feature type="transmembrane region" description="Helical" evidence="5">
    <location>
        <begin position="89"/>
        <end position="109"/>
    </location>
</feature>
<reference evidence="6 7" key="1">
    <citation type="submission" date="2016-10" db="EMBL/GenBank/DDBJ databases">
        <authorList>
            <person name="de Groot N.N."/>
        </authorList>
    </citation>
    <scope>NUCLEOTIDE SEQUENCE [LARGE SCALE GENOMIC DNA]</scope>
    <source>
        <strain evidence="7">DSM 938 / 37b4</strain>
    </source>
</reference>
<feature type="transmembrane region" description="Helical" evidence="5">
    <location>
        <begin position="203"/>
        <end position="222"/>
    </location>
</feature>
<organism evidence="6 7">
    <name type="scientific">Rhodobacter capsulatus</name>
    <name type="common">Rhodopseudomonas capsulata</name>
    <dbReference type="NCBI Taxonomy" id="1061"/>
    <lineage>
        <taxon>Bacteria</taxon>
        <taxon>Pseudomonadati</taxon>
        <taxon>Pseudomonadota</taxon>
        <taxon>Alphaproteobacteria</taxon>
        <taxon>Rhodobacterales</taxon>
        <taxon>Rhodobacter group</taxon>
        <taxon>Rhodobacter</taxon>
    </lineage>
</organism>
<feature type="transmembrane region" description="Helical" evidence="5">
    <location>
        <begin position="174"/>
        <end position="191"/>
    </location>
</feature>
<feature type="transmembrane region" description="Helical" evidence="5">
    <location>
        <begin position="258"/>
        <end position="277"/>
    </location>
</feature>
<dbReference type="EMBL" id="FNAY01000008">
    <property type="protein sequence ID" value="SDF20483.1"/>
    <property type="molecule type" value="Genomic_DNA"/>
</dbReference>
<evidence type="ECO:0000313" key="6">
    <source>
        <dbReference type="EMBL" id="SDF20483.1"/>
    </source>
</evidence>
<comment type="subcellular location">
    <subcellularLocation>
        <location evidence="1">Membrane</location>
        <topology evidence="1">Multi-pass membrane protein</topology>
    </subcellularLocation>
</comment>
<protein>
    <submittedName>
        <fullName evidence="6">Tellurite resistance protein</fullName>
    </submittedName>
</protein>
<dbReference type="InterPro" id="IPR052951">
    <property type="entry name" value="Tellurite_res_ion_channel"/>
</dbReference>
<dbReference type="Gene3D" id="1.50.10.150">
    <property type="entry name" value="Voltage-dependent anion channel"/>
    <property type="match status" value="1"/>
</dbReference>
<dbReference type="InterPro" id="IPR004695">
    <property type="entry name" value="SLAC1/Mae1/Ssu1/TehA"/>
</dbReference>
<feature type="transmembrane region" description="Helical" evidence="5">
    <location>
        <begin position="115"/>
        <end position="136"/>
    </location>
</feature>
<accession>A0A1G7J6F7</accession>
<dbReference type="PANTHER" id="PTHR37955">
    <property type="entry name" value="TELLURITE RESISTANCE PROTEIN TEHA"/>
    <property type="match status" value="1"/>
</dbReference>
<dbReference type="Pfam" id="PF03595">
    <property type="entry name" value="SLAC1"/>
    <property type="match status" value="1"/>
</dbReference>
<feature type="transmembrane region" description="Helical" evidence="5">
    <location>
        <begin position="283"/>
        <end position="304"/>
    </location>
</feature>
<evidence type="ECO:0000256" key="1">
    <source>
        <dbReference type="ARBA" id="ARBA00004141"/>
    </source>
</evidence>